<evidence type="ECO:0000256" key="4">
    <source>
        <dbReference type="ARBA" id="ARBA00023180"/>
    </source>
</evidence>
<dbReference type="InterPro" id="IPR045857">
    <property type="entry name" value="O16G_dom_2"/>
</dbReference>
<keyword evidence="6" id="KW-0732">Signal</keyword>
<accession>A0A6G0U2C9</accession>
<evidence type="ECO:0000256" key="2">
    <source>
        <dbReference type="ARBA" id="ARBA00008061"/>
    </source>
</evidence>
<evidence type="ECO:0000256" key="1">
    <source>
        <dbReference type="ARBA" id="ARBA00001657"/>
    </source>
</evidence>
<dbReference type="Gene3D" id="3.90.400.10">
    <property type="entry name" value="Oligo-1,6-glucosidase, Domain 2"/>
    <property type="match status" value="1"/>
</dbReference>
<dbReference type="FunFam" id="3.90.400.10:FF:000001">
    <property type="entry name" value="Maltase A3, isoform A"/>
    <property type="match status" value="1"/>
</dbReference>
<evidence type="ECO:0000256" key="3">
    <source>
        <dbReference type="ARBA" id="ARBA00012741"/>
    </source>
</evidence>
<gene>
    <name evidence="8" type="ORF">AGLY_003182</name>
</gene>
<evidence type="ECO:0000259" key="7">
    <source>
        <dbReference type="SMART" id="SM00642"/>
    </source>
</evidence>
<keyword evidence="4" id="KW-0325">Glycoprotein</keyword>
<evidence type="ECO:0000313" key="9">
    <source>
        <dbReference type="Proteomes" id="UP000475862"/>
    </source>
</evidence>
<organism evidence="8 9">
    <name type="scientific">Aphis glycines</name>
    <name type="common">Soybean aphid</name>
    <dbReference type="NCBI Taxonomy" id="307491"/>
    <lineage>
        <taxon>Eukaryota</taxon>
        <taxon>Metazoa</taxon>
        <taxon>Ecdysozoa</taxon>
        <taxon>Arthropoda</taxon>
        <taxon>Hexapoda</taxon>
        <taxon>Insecta</taxon>
        <taxon>Pterygota</taxon>
        <taxon>Neoptera</taxon>
        <taxon>Paraneoptera</taxon>
        <taxon>Hemiptera</taxon>
        <taxon>Sternorrhyncha</taxon>
        <taxon>Aphidomorpha</taxon>
        <taxon>Aphidoidea</taxon>
        <taxon>Aphididae</taxon>
        <taxon>Aphidini</taxon>
        <taxon>Aphis</taxon>
        <taxon>Aphis</taxon>
    </lineage>
</organism>
<feature type="domain" description="Glycosyl hydrolase family 13 catalytic" evidence="7">
    <location>
        <begin position="34"/>
        <end position="439"/>
    </location>
</feature>
<dbReference type="Gene3D" id="3.20.20.80">
    <property type="entry name" value="Glycosidases"/>
    <property type="match status" value="1"/>
</dbReference>
<comment type="caution">
    <text evidence="8">The sequence shown here is derived from an EMBL/GenBank/DDBJ whole genome shotgun (WGS) entry which is preliminary data.</text>
</comment>
<dbReference type="EMBL" id="VYZN01000009">
    <property type="protein sequence ID" value="KAE9543271.1"/>
    <property type="molecule type" value="Genomic_DNA"/>
</dbReference>
<feature type="signal peptide" evidence="6">
    <location>
        <begin position="1"/>
        <end position="16"/>
    </location>
</feature>
<dbReference type="PANTHER" id="PTHR10357:SF179">
    <property type="entry name" value="NEUTRAL AND BASIC AMINO ACID TRANSPORT PROTEIN RBAT"/>
    <property type="match status" value="1"/>
</dbReference>
<dbReference type="SUPFAM" id="SSF51445">
    <property type="entry name" value="(Trans)glycosidases"/>
    <property type="match status" value="1"/>
</dbReference>
<evidence type="ECO:0000256" key="6">
    <source>
        <dbReference type="SAM" id="SignalP"/>
    </source>
</evidence>
<dbReference type="CDD" id="cd11328">
    <property type="entry name" value="AmyAc_maltase"/>
    <property type="match status" value="1"/>
</dbReference>
<dbReference type="SMART" id="SM00642">
    <property type="entry name" value="Aamy"/>
    <property type="match status" value="1"/>
</dbReference>
<proteinExistence type="inferred from homology"/>
<keyword evidence="9" id="KW-1185">Reference proteome</keyword>
<dbReference type="Pfam" id="PF00128">
    <property type="entry name" value="Alpha-amylase"/>
    <property type="match status" value="1"/>
</dbReference>
<name>A0A6G0U2C9_APHGL</name>
<dbReference type="InterPro" id="IPR006047">
    <property type="entry name" value="GH13_cat_dom"/>
</dbReference>
<keyword evidence="5" id="KW-0326">Glycosidase</keyword>
<dbReference type="AlphaFoldDB" id="A0A6G0U2C9"/>
<dbReference type="EC" id="3.2.1.20" evidence="3"/>
<evidence type="ECO:0000256" key="5">
    <source>
        <dbReference type="ARBA" id="ARBA00023295"/>
    </source>
</evidence>
<dbReference type="OrthoDB" id="1740265at2759"/>
<evidence type="ECO:0000313" key="8">
    <source>
        <dbReference type="EMBL" id="KAE9543271.1"/>
    </source>
</evidence>
<dbReference type="PANTHER" id="PTHR10357">
    <property type="entry name" value="ALPHA-AMYLASE FAMILY MEMBER"/>
    <property type="match status" value="1"/>
</dbReference>
<keyword evidence="5" id="KW-0378">Hydrolase</keyword>
<comment type="similarity">
    <text evidence="2">Belongs to the glycosyl hydrolase 13 family.</text>
</comment>
<protein>
    <recommendedName>
        <fullName evidence="3">alpha-glucosidase</fullName>
        <ecNumber evidence="3">3.2.1.20</ecNumber>
    </recommendedName>
</protein>
<reference evidence="8 9" key="1">
    <citation type="submission" date="2019-08" db="EMBL/GenBank/DDBJ databases">
        <title>The genome of the soybean aphid Biotype 1, its phylome, world population structure and adaptation to the North American continent.</title>
        <authorList>
            <person name="Giordano R."/>
            <person name="Donthu R.K."/>
            <person name="Hernandez A.G."/>
            <person name="Wright C.L."/>
            <person name="Zimin A.V."/>
        </authorList>
    </citation>
    <scope>NUCLEOTIDE SEQUENCE [LARGE SCALE GENOMIC DNA]</scope>
    <source>
        <tissue evidence="8">Whole aphids</tissue>
    </source>
</reference>
<dbReference type="GO" id="GO:0005975">
    <property type="term" value="P:carbohydrate metabolic process"/>
    <property type="evidence" value="ECO:0007669"/>
    <property type="project" value="InterPro"/>
</dbReference>
<comment type="catalytic activity">
    <reaction evidence="1">
        <text>Hydrolysis of terminal, non-reducing (1-&gt;4)-linked alpha-D-glucose residues with release of alpha-D-glucose.</text>
        <dbReference type="EC" id="3.2.1.20"/>
    </reaction>
</comment>
<dbReference type="InterPro" id="IPR017853">
    <property type="entry name" value="GH"/>
</dbReference>
<sequence length="585" mass="68169">MMYLCYIFVLITIALSKNAEPANLEWWQTSVIYQVYPRSFKDSNGDGVGDLKGIEEMAEHFYETGIGAIWLSPIFKSPLADFGYDISDFVSIDSTYGTMEDFLSLQMKLKSFGVRILLDFVPNHSSDEHEWFQKSVKRIDPYTEYYVWLDGKLDENGNRIPPNNWVSQINLTINKFQRNYFDGSAWEWSPERGQYYLHQFTVKQPDLNYNSPAVLEEMKNVLRFWLDIGIDGFRIDALPFIVEDITFKDEPMINPNVKDDNYTYFLLDHTLSRDQLGTYKVVEEFRAVLDEYSNRDGNTRLMLVEAYASINYTMMYYSQQTPRAHMPFNFNFITYLNKTSSAVDIKNTINLWLDNMPPGQWANWVIGNHDNKRVASRFGQDMVDPMNTLATMLPGTAITYNGEEIGMADGTIRWDQTVDPFGKNGGKDKYELNSRDPFRTPFHWNDWQNAGFSTSQRTWLPVNSNHWYLNLAFQKVCLRSHYQTYKTLLKLRSYPTIAQGNLTMYTPSDWILILTRQLEGHETFYIVLNVGTEQEAIILNEHFKDIPLHMIVRASSINAWHSENDYIDTTKPLPMRPKSSLVLSY</sequence>
<feature type="chain" id="PRO_5026245017" description="alpha-glucosidase" evidence="6">
    <location>
        <begin position="17"/>
        <end position="585"/>
    </location>
</feature>
<dbReference type="GO" id="GO:0004558">
    <property type="term" value="F:alpha-1,4-glucosidase activity"/>
    <property type="evidence" value="ECO:0007669"/>
    <property type="project" value="UniProtKB-EC"/>
</dbReference>
<dbReference type="Proteomes" id="UP000475862">
    <property type="component" value="Unassembled WGS sequence"/>
</dbReference>